<feature type="compositionally biased region" description="Basic and acidic residues" evidence="1">
    <location>
        <begin position="68"/>
        <end position="78"/>
    </location>
</feature>
<dbReference type="EMBL" id="JANPWB010000016">
    <property type="protein sequence ID" value="KAJ1081557.1"/>
    <property type="molecule type" value="Genomic_DNA"/>
</dbReference>
<evidence type="ECO:0000313" key="2">
    <source>
        <dbReference type="EMBL" id="KAJ1081557.1"/>
    </source>
</evidence>
<feature type="compositionally biased region" description="Polar residues" evidence="1">
    <location>
        <begin position="58"/>
        <end position="67"/>
    </location>
</feature>
<organism evidence="2 3">
    <name type="scientific">Pleurodeles waltl</name>
    <name type="common">Iberian ribbed newt</name>
    <dbReference type="NCBI Taxonomy" id="8319"/>
    <lineage>
        <taxon>Eukaryota</taxon>
        <taxon>Metazoa</taxon>
        <taxon>Chordata</taxon>
        <taxon>Craniata</taxon>
        <taxon>Vertebrata</taxon>
        <taxon>Euteleostomi</taxon>
        <taxon>Amphibia</taxon>
        <taxon>Batrachia</taxon>
        <taxon>Caudata</taxon>
        <taxon>Salamandroidea</taxon>
        <taxon>Salamandridae</taxon>
        <taxon>Pleurodelinae</taxon>
        <taxon>Pleurodeles</taxon>
    </lineage>
</organism>
<sequence length="145" mass="15980">MMGDIGLEVPRTCVAGGTWRTANALAVNLSSGERRQTTRDLRRETDLAVSVQESCGGTLATPASASEPTRRGGEDWRDGATVRFRGGILGGILLAHCRALLPFQRSGKPLEALQEDLFSGVTAVILTVRFRHFRRVRVYTLYTFW</sequence>
<proteinExistence type="predicted"/>
<comment type="caution">
    <text evidence="2">The sequence shown here is derived from an EMBL/GenBank/DDBJ whole genome shotgun (WGS) entry which is preliminary data.</text>
</comment>
<name>A0AAV7KTM7_PLEWA</name>
<evidence type="ECO:0000256" key="1">
    <source>
        <dbReference type="SAM" id="MobiDB-lite"/>
    </source>
</evidence>
<dbReference type="AlphaFoldDB" id="A0AAV7KTM7"/>
<dbReference type="Proteomes" id="UP001066276">
    <property type="component" value="Chromosome 12"/>
</dbReference>
<keyword evidence="3" id="KW-1185">Reference proteome</keyword>
<accession>A0AAV7KTM7</accession>
<reference evidence="2" key="1">
    <citation type="journal article" date="2022" name="bioRxiv">
        <title>Sequencing and chromosome-scale assembly of the giantPleurodeles waltlgenome.</title>
        <authorList>
            <person name="Brown T."/>
            <person name="Elewa A."/>
            <person name="Iarovenko S."/>
            <person name="Subramanian E."/>
            <person name="Araus A.J."/>
            <person name="Petzold A."/>
            <person name="Susuki M."/>
            <person name="Suzuki K.-i.T."/>
            <person name="Hayashi T."/>
            <person name="Toyoda A."/>
            <person name="Oliveira C."/>
            <person name="Osipova E."/>
            <person name="Leigh N.D."/>
            <person name="Simon A."/>
            <person name="Yun M.H."/>
        </authorList>
    </citation>
    <scope>NUCLEOTIDE SEQUENCE</scope>
    <source>
        <strain evidence="2">20211129_DDA</strain>
        <tissue evidence="2">Liver</tissue>
    </source>
</reference>
<evidence type="ECO:0000313" key="3">
    <source>
        <dbReference type="Proteomes" id="UP001066276"/>
    </source>
</evidence>
<feature type="region of interest" description="Disordered" evidence="1">
    <location>
        <begin position="58"/>
        <end position="78"/>
    </location>
</feature>
<gene>
    <name evidence="2" type="ORF">NDU88_001737</name>
</gene>
<protein>
    <submittedName>
        <fullName evidence="2">Uncharacterized protein</fullName>
    </submittedName>
</protein>